<dbReference type="InterPro" id="IPR000719">
    <property type="entry name" value="Prot_kinase_dom"/>
</dbReference>
<dbReference type="Proteomes" id="UP000562929">
    <property type="component" value="Unassembled WGS sequence"/>
</dbReference>
<comment type="caution">
    <text evidence="7">The sequence shown here is derived from an EMBL/GenBank/DDBJ whole genome shotgun (WGS) entry which is preliminary data.</text>
</comment>
<dbReference type="GO" id="GO:0004674">
    <property type="term" value="F:protein serine/threonine kinase activity"/>
    <property type="evidence" value="ECO:0007669"/>
    <property type="project" value="UniProtKB-KW"/>
</dbReference>
<dbReference type="EMBL" id="JAACLJ010000001">
    <property type="protein sequence ID" value="KAF4594492.1"/>
    <property type="molecule type" value="Genomic_DNA"/>
</dbReference>
<keyword evidence="7" id="KW-0418">Kinase</keyword>
<dbReference type="PANTHER" id="PTHR14030:SF4">
    <property type="entry name" value="BUB1 KINASE, ISOFORM A-RELATED"/>
    <property type="match status" value="1"/>
</dbReference>
<feature type="domain" description="Protein kinase" evidence="6">
    <location>
        <begin position="383"/>
        <end position="697"/>
    </location>
</feature>
<dbReference type="GO" id="GO:0000776">
    <property type="term" value="C:kinetochore"/>
    <property type="evidence" value="ECO:0007669"/>
    <property type="project" value="UniProtKB-KW"/>
</dbReference>
<dbReference type="Pfam" id="PF00069">
    <property type="entry name" value="Pkinase"/>
    <property type="match status" value="1"/>
</dbReference>
<keyword evidence="2" id="KW-0158">Chromosome</keyword>
<dbReference type="InterPro" id="IPR015661">
    <property type="entry name" value="Bub1/Mad3"/>
</dbReference>
<accession>A0A8H4VFU1</accession>
<feature type="region of interest" description="Disordered" evidence="5">
    <location>
        <begin position="1"/>
        <end position="26"/>
    </location>
</feature>
<dbReference type="GO" id="GO:0051754">
    <property type="term" value="P:meiotic sister chromatid cohesion, centromeric"/>
    <property type="evidence" value="ECO:0007669"/>
    <property type="project" value="TreeGrafter"/>
</dbReference>
<dbReference type="GO" id="GO:0032991">
    <property type="term" value="C:protein-containing complex"/>
    <property type="evidence" value="ECO:0007669"/>
    <property type="project" value="UniProtKB-ARBA"/>
</dbReference>
<evidence type="ECO:0000313" key="7">
    <source>
        <dbReference type="EMBL" id="KAF4594492.1"/>
    </source>
</evidence>
<dbReference type="GO" id="GO:0007094">
    <property type="term" value="P:mitotic spindle assembly checkpoint signaling"/>
    <property type="evidence" value="ECO:0007669"/>
    <property type="project" value="InterPro"/>
</dbReference>
<reference evidence="7 8" key="1">
    <citation type="journal article" date="2020" name="G3 (Bethesda)">
        <title>Genetic Underpinnings of Host Manipulation by Ophiocordyceps as Revealed by Comparative Transcriptomics.</title>
        <authorList>
            <person name="Will I."/>
            <person name="Das B."/>
            <person name="Trinh T."/>
            <person name="Brachmann A."/>
            <person name="Ohm R.A."/>
            <person name="de Bekker C."/>
        </authorList>
    </citation>
    <scope>NUCLEOTIDE SEQUENCE [LARGE SCALE GENOMIC DNA]</scope>
    <source>
        <strain evidence="7 8">EC05</strain>
    </source>
</reference>
<feature type="compositionally biased region" description="Acidic residues" evidence="5">
    <location>
        <begin position="109"/>
        <end position="124"/>
    </location>
</feature>
<dbReference type="PANTHER" id="PTHR14030">
    <property type="entry name" value="MITOTIC CHECKPOINT SERINE/THREONINE-PROTEIN KINASE BUB1"/>
    <property type="match status" value="1"/>
</dbReference>
<dbReference type="InterPro" id="IPR008271">
    <property type="entry name" value="Ser/Thr_kinase_AS"/>
</dbReference>
<evidence type="ECO:0000256" key="2">
    <source>
        <dbReference type="ARBA" id="ARBA00022454"/>
    </source>
</evidence>
<dbReference type="InterPro" id="IPR011009">
    <property type="entry name" value="Kinase-like_dom_sf"/>
</dbReference>
<protein>
    <submittedName>
        <fullName evidence="7">Mitotic checkpoint serine/threonine protein kinase, Bub1</fullName>
    </submittedName>
</protein>
<keyword evidence="8" id="KW-1185">Reference proteome</keyword>
<dbReference type="OrthoDB" id="248495at2759"/>
<feature type="region of interest" description="Disordered" evidence="5">
    <location>
        <begin position="168"/>
        <end position="244"/>
    </location>
</feature>
<evidence type="ECO:0000259" key="6">
    <source>
        <dbReference type="PROSITE" id="PS50011"/>
    </source>
</evidence>
<dbReference type="PROSITE" id="PS00108">
    <property type="entry name" value="PROTEIN_KINASE_ST"/>
    <property type="match status" value="1"/>
</dbReference>
<sequence>MAAKRGWLPRAWDDEDSPDGTRDMVSDSTVRYDENGAEIKAVRGSRPGKKKVMEVNETQIIKAKLDSPSGPKLRKKSTEPTMTIHTRAATDEIYDIFNAPLHKPRDSPESADEDEYETDGDYTTDAESTGTTRPVDVSQQEDEATTADVKSPGEWTDVVALRHALDDDCNVGDSNEIPRGAFNGPDGVEQKRAEQLAEDGDADDDDDDDDDNDVSDQDMADSMPRTRTVFTPLPPEDYNAPTRPYRDPVEVANCRLPFMTPITERTECSLDCETERERLQQQTKTPCKRDECSSTNLLQRPQSPVIKDRRCNPVDEAIRRDILNSLSPPLASYHGFHDRREQRYERGSEIRKYIKAVGKAAKDKTAASPDALVLRFPETRAAFSLKRELGVGAFAPVYLVEKSMPDEAEADDEAGSDLAAVSRRSRLEALKMESPPSAWEFHMMRLAHDRLGSGHRAAASLSHAHELHLYRDEAFLFLPFHGYGTLLDVVNLFHAEPSGVMDELLAMFFAIELLRTVDALHAKGILHGDLKPDNCLLRVAAEHQPLETQWEAGGGGGWAARGVVLIDFGRSIDMMAFSSDVEFIADWKTGPQDCPEMRESRPWTWQIDYHGLAATIHCLLFGKYMETTRCDQGNVLGSSGRKYRIRESLKRYWQTDLWADLFDMLLNPLSYADGEHAASMPLLRATANLRNRMERWLEANCDRGVGLRSLMSKLEAHAKESQTKMPRARSKA</sequence>
<keyword evidence="7" id="KW-0808">Transferase</keyword>
<dbReference type="SUPFAM" id="SSF56112">
    <property type="entry name" value="Protein kinase-like (PK-like)"/>
    <property type="match status" value="1"/>
</dbReference>
<dbReference type="GO" id="GO:0005634">
    <property type="term" value="C:nucleus"/>
    <property type="evidence" value="ECO:0007669"/>
    <property type="project" value="TreeGrafter"/>
</dbReference>
<evidence type="ECO:0000256" key="3">
    <source>
        <dbReference type="ARBA" id="ARBA00022838"/>
    </source>
</evidence>
<keyword evidence="4" id="KW-0137">Centromere</keyword>
<evidence type="ECO:0000313" key="8">
    <source>
        <dbReference type="Proteomes" id="UP000562929"/>
    </source>
</evidence>
<evidence type="ECO:0000256" key="5">
    <source>
        <dbReference type="SAM" id="MobiDB-lite"/>
    </source>
</evidence>
<dbReference type="Gene3D" id="1.10.510.10">
    <property type="entry name" value="Transferase(Phosphotransferase) domain 1"/>
    <property type="match status" value="1"/>
</dbReference>
<comment type="subcellular location">
    <subcellularLocation>
        <location evidence="1">Chromosome</location>
        <location evidence="1">Centromere</location>
        <location evidence="1">Kinetochore</location>
    </subcellularLocation>
</comment>
<name>A0A8H4VFU1_9HYPO</name>
<evidence type="ECO:0000256" key="4">
    <source>
        <dbReference type="ARBA" id="ARBA00023328"/>
    </source>
</evidence>
<dbReference type="SMART" id="SM00220">
    <property type="entry name" value="S_TKc"/>
    <property type="match status" value="1"/>
</dbReference>
<evidence type="ECO:0000256" key="1">
    <source>
        <dbReference type="ARBA" id="ARBA00004629"/>
    </source>
</evidence>
<organism evidence="7 8">
    <name type="scientific">Ophiocordyceps camponoti-floridani</name>
    <dbReference type="NCBI Taxonomy" id="2030778"/>
    <lineage>
        <taxon>Eukaryota</taxon>
        <taxon>Fungi</taxon>
        <taxon>Dikarya</taxon>
        <taxon>Ascomycota</taxon>
        <taxon>Pezizomycotina</taxon>
        <taxon>Sordariomycetes</taxon>
        <taxon>Hypocreomycetidae</taxon>
        <taxon>Hypocreales</taxon>
        <taxon>Ophiocordycipitaceae</taxon>
        <taxon>Ophiocordyceps</taxon>
    </lineage>
</organism>
<dbReference type="GO" id="GO:0005524">
    <property type="term" value="F:ATP binding"/>
    <property type="evidence" value="ECO:0007669"/>
    <property type="project" value="InterPro"/>
</dbReference>
<keyword evidence="3" id="KW-0995">Kinetochore</keyword>
<dbReference type="CDD" id="cd13981">
    <property type="entry name" value="STKc_Bub1_BubR1"/>
    <property type="match status" value="1"/>
</dbReference>
<dbReference type="PROSITE" id="PS50011">
    <property type="entry name" value="PROTEIN_KINASE_DOM"/>
    <property type="match status" value="1"/>
</dbReference>
<keyword evidence="7" id="KW-0723">Serine/threonine-protein kinase</keyword>
<feature type="region of interest" description="Disordered" evidence="5">
    <location>
        <begin position="61"/>
        <end position="154"/>
    </location>
</feature>
<dbReference type="AlphaFoldDB" id="A0A8H4VFU1"/>
<feature type="compositionally biased region" description="Acidic residues" evidence="5">
    <location>
        <begin position="196"/>
        <end position="219"/>
    </location>
</feature>
<proteinExistence type="predicted"/>
<gene>
    <name evidence="7" type="ORF">GQ602_000105</name>
</gene>